<dbReference type="EMBL" id="KZ613942">
    <property type="protein sequence ID" value="PMD43271.1"/>
    <property type="molecule type" value="Genomic_DNA"/>
</dbReference>
<evidence type="ECO:0000313" key="2">
    <source>
        <dbReference type="Proteomes" id="UP000235786"/>
    </source>
</evidence>
<gene>
    <name evidence="1" type="ORF">L207DRAFT_509782</name>
</gene>
<organism evidence="1 2">
    <name type="scientific">Hyaloscypha variabilis (strain UAMH 11265 / GT02V1 / F)</name>
    <name type="common">Meliniomyces variabilis</name>
    <dbReference type="NCBI Taxonomy" id="1149755"/>
    <lineage>
        <taxon>Eukaryota</taxon>
        <taxon>Fungi</taxon>
        <taxon>Dikarya</taxon>
        <taxon>Ascomycota</taxon>
        <taxon>Pezizomycotina</taxon>
        <taxon>Leotiomycetes</taxon>
        <taxon>Helotiales</taxon>
        <taxon>Hyaloscyphaceae</taxon>
        <taxon>Hyaloscypha</taxon>
        <taxon>Hyaloscypha variabilis</taxon>
    </lineage>
</organism>
<evidence type="ECO:0000313" key="1">
    <source>
        <dbReference type="EMBL" id="PMD43271.1"/>
    </source>
</evidence>
<sequence>MCEWEQNTTRPLAYRRAYQQHGNLQLKGQQRSRSILGAGKISCVCNATWCTPTSQGPPFPVSAQAVTG</sequence>
<accession>A0A2J6RXN1</accession>
<protein>
    <submittedName>
        <fullName evidence="1">Uncharacterized protein</fullName>
    </submittedName>
</protein>
<dbReference type="Proteomes" id="UP000235786">
    <property type="component" value="Unassembled WGS sequence"/>
</dbReference>
<reference evidence="1 2" key="1">
    <citation type="submission" date="2016-04" db="EMBL/GenBank/DDBJ databases">
        <title>A degradative enzymes factory behind the ericoid mycorrhizal symbiosis.</title>
        <authorList>
            <consortium name="DOE Joint Genome Institute"/>
            <person name="Martino E."/>
            <person name="Morin E."/>
            <person name="Grelet G."/>
            <person name="Kuo A."/>
            <person name="Kohler A."/>
            <person name="Daghino S."/>
            <person name="Barry K."/>
            <person name="Choi C."/>
            <person name="Cichocki N."/>
            <person name="Clum A."/>
            <person name="Copeland A."/>
            <person name="Hainaut M."/>
            <person name="Haridas S."/>
            <person name="Labutti K."/>
            <person name="Lindquist E."/>
            <person name="Lipzen A."/>
            <person name="Khouja H.-R."/>
            <person name="Murat C."/>
            <person name="Ohm R."/>
            <person name="Olson A."/>
            <person name="Spatafora J."/>
            <person name="Veneault-Fourrey C."/>
            <person name="Henrissat B."/>
            <person name="Grigoriev I."/>
            <person name="Martin F."/>
            <person name="Perotto S."/>
        </authorList>
    </citation>
    <scope>NUCLEOTIDE SEQUENCE [LARGE SCALE GENOMIC DNA]</scope>
    <source>
        <strain evidence="1 2">F</strain>
    </source>
</reference>
<dbReference type="AlphaFoldDB" id="A0A2J6RXN1"/>
<proteinExistence type="predicted"/>
<name>A0A2J6RXN1_HYAVF</name>
<keyword evidence="2" id="KW-1185">Reference proteome</keyword>